<accession>A0A1B0V7N2</accession>
<dbReference type="RefSeq" id="YP_009293577.1">
    <property type="nucleotide sequence ID" value="NC_031129.1"/>
</dbReference>
<organism evidence="2 3">
    <name type="scientific">Salmonella phage SJ46</name>
    <dbReference type="NCBI Taxonomy" id="1815968"/>
    <lineage>
        <taxon>Viruses</taxon>
        <taxon>Duplodnaviria</taxon>
        <taxon>Heunggongvirae</taxon>
        <taxon>Uroviricota</taxon>
        <taxon>Caudoviricetes</taxon>
        <taxon>Punavirus</taxon>
        <taxon>Punavirus SJ46</taxon>
    </lineage>
</organism>
<gene>
    <name evidence="2" type="ORF">J46_0120</name>
</gene>
<evidence type="ECO:0000313" key="2">
    <source>
        <dbReference type="EMBL" id="AMR60038.1"/>
    </source>
</evidence>
<reference evidence="2 3" key="1">
    <citation type="submission" date="2016-02" db="EMBL/GenBank/DDBJ databases">
        <authorList>
            <person name="Wen L."/>
            <person name="He K."/>
            <person name="Yang H."/>
        </authorList>
    </citation>
    <scope>NUCLEOTIDE SEQUENCE [LARGE SCALE GENOMIC DNA]</scope>
</reference>
<dbReference type="EMBL" id="KU760857">
    <property type="protein sequence ID" value="AMR60038.1"/>
    <property type="molecule type" value="Genomic_DNA"/>
</dbReference>
<sequence>MLLAIQEFRLATGISRHAEGANHAGSQGYASPVTELQSGRGAPKSIRRWKPSPETYPASDGVAQRLERLTVNQRVDGSNPSTIANAGLAQLVERLPCKQDVSGSSPLIGTSTTGKGILRRRRSPSLAEGSNPYEVPLPL</sequence>
<proteinExistence type="predicted"/>
<keyword evidence="3" id="KW-1185">Reference proteome</keyword>
<protein>
    <submittedName>
        <fullName evidence="2">Uncharacterized protein</fullName>
    </submittedName>
</protein>
<dbReference type="AntiFam" id="ANF00010">
    <property type="entry name" value="tRNA translation"/>
</dbReference>
<evidence type="ECO:0000256" key="1">
    <source>
        <dbReference type="SAM" id="MobiDB-lite"/>
    </source>
</evidence>
<dbReference type="GeneID" id="29081775"/>
<name>A0A1B0V7N2_9CAUD</name>
<dbReference type="Proteomes" id="UP000201127">
    <property type="component" value="Segment"/>
</dbReference>
<dbReference type="KEGG" id="vg:29081775"/>
<evidence type="ECO:0000313" key="3">
    <source>
        <dbReference type="Proteomes" id="UP000201127"/>
    </source>
</evidence>
<feature type="compositionally biased region" description="Polar residues" evidence="1">
    <location>
        <begin position="24"/>
        <end position="37"/>
    </location>
</feature>
<feature type="region of interest" description="Disordered" evidence="1">
    <location>
        <begin position="19"/>
        <end position="63"/>
    </location>
</feature>
<feature type="region of interest" description="Disordered" evidence="1">
    <location>
        <begin position="99"/>
        <end position="139"/>
    </location>
</feature>
<feature type="compositionally biased region" description="Polar residues" evidence="1">
    <location>
        <begin position="101"/>
        <end position="114"/>
    </location>
</feature>